<dbReference type="AlphaFoldDB" id="A0AA37LA82"/>
<dbReference type="Proteomes" id="UP001055115">
    <property type="component" value="Unassembled WGS sequence"/>
</dbReference>
<protein>
    <submittedName>
        <fullName evidence="8">FAD-linked oxidoreductase sorD</fullName>
    </submittedName>
</protein>
<accession>A0AA37LA82</accession>
<dbReference type="InterPro" id="IPR016166">
    <property type="entry name" value="FAD-bd_PCMH"/>
</dbReference>
<comment type="caution">
    <text evidence="8">The sequence shown here is derived from an EMBL/GenBank/DDBJ whole genome shotgun (WGS) entry which is preliminary data.</text>
</comment>
<dbReference type="RefSeq" id="XP_049125235.1">
    <property type="nucleotide sequence ID" value="XM_049269278.1"/>
</dbReference>
<comment type="cofactor">
    <cofactor evidence="1">
        <name>FAD</name>
        <dbReference type="ChEBI" id="CHEBI:57692"/>
    </cofactor>
</comment>
<organism evidence="8 9">
    <name type="scientific">Colletotrichum spaethianum</name>
    <dbReference type="NCBI Taxonomy" id="700344"/>
    <lineage>
        <taxon>Eukaryota</taxon>
        <taxon>Fungi</taxon>
        <taxon>Dikarya</taxon>
        <taxon>Ascomycota</taxon>
        <taxon>Pezizomycotina</taxon>
        <taxon>Sordariomycetes</taxon>
        <taxon>Hypocreomycetidae</taxon>
        <taxon>Glomerellales</taxon>
        <taxon>Glomerellaceae</taxon>
        <taxon>Colletotrichum</taxon>
        <taxon>Colletotrichum spaethianum species complex</taxon>
    </lineage>
</organism>
<keyword evidence="6" id="KW-0732">Signal</keyword>
<comment type="similarity">
    <text evidence="2">Belongs to the oxygen-dependent FAD-linked oxidoreductase family.</text>
</comment>
<dbReference type="Pfam" id="PF08031">
    <property type="entry name" value="BBE"/>
    <property type="match status" value="1"/>
</dbReference>
<evidence type="ECO:0000256" key="2">
    <source>
        <dbReference type="ARBA" id="ARBA00005466"/>
    </source>
</evidence>
<dbReference type="InterPro" id="IPR006094">
    <property type="entry name" value="Oxid_FAD_bind_N"/>
</dbReference>
<evidence type="ECO:0000256" key="5">
    <source>
        <dbReference type="ARBA" id="ARBA00023002"/>
    </source>
</evidence>
<dbReference type="EMBL" id="BQXU01000006">
    <property type="protein sequence ID" value="GKT42885.1"/>
    <property type="molecule type" value="Genomic_DNA"/>
</dbReference>
<dbReference type="PANTHER" id="PTHR42973:SF39">
    <property type="entry name" value="FAD-BINDING PCMH-TYPE DOMAIN-CONTAINING PROTEIN"/>
    <property type="match status" value="1"/>
</dbReference>
<dbReference type="Pfam" id="PF01565">
    <property type="entry name" value="FAD_binding_4"/>
    <property type="match status" value="1"/>
</dbReference>
<name>A0AA37LA82_9PEZI</name>
<keyword evidence="4" id="KW-0274">FAD</keyword>
<dbReference type="GO" id="GO:0071949">
    <property type="term" value="F:FAD binding"/>
    <property type="evidence" value="ECO:0007669"/>
    <property type="project" value="InterPro"/>
</dbReference>
<keyword evidence="5" id="KW-0560">Oxidoreductase</keyword>
<evidence type="ECO:0000313" key="8">
    <source>
        <dbReference type="EMBL" id="GKT42885.1"/>
    </source>
</evidence>
<reference evidence="8 9" key="1">
    <citation type="submission" date="2022-03" db="EMBL/GenBank/DDBJ databases">
        <title>Genome data of Colletotrichum spp.</title>
        <authorList>
            <person name="Utami Y.D."/>
            <person name="Hiruma K."/>
        </authorList>
    </citation>
    <scope>NUCLEOTIDE SEQUENCE [LARGE SCALE GENOMIC DNA]</scope>
    <source>
        <strain evidence="8 9">MAFF 239500</strain>
    </source>
</reference>
<evidence type="ECO:0000256" key="6">
    <source>
        <dbReference type="SAM" id="SignalP"/>
    </source>
</evidence>
<evidence type="ECO:0000256" key="3">
    <source>
        <dbReference type="ARBA" id="ARBA00022630"/>
    </source>
</evidence>
<dbReference type="PANTHER" id="PTHR42973">
    <property type="entry name" value="BINDING OXIDOREDUCTASE, PUTATIVE (AFU_ORTHOLOGUE AFUA_1G17690)-RELATED"/>
    <property type="match status" value="1"/>
</dbReference>
<feature type="chain" id="PRO_5041296742" evidence="6">
    <location>
        <begin position="20"/>
        <end position="500"/>
    </location>
</feature>
<dbReference type="InterPro" id="IPR012951">
    <property type="entry name" value="BBE"/>
</dbReference>
<dbReference type="Gene3D" id="3.30.465.10">
    <property type="match status" value="1"/>
</dbReference>
<evidence type="ECO:0000313" key="9">
    <source>
        <dbReference type="Proteomes" id="UP001055115"/>
    </source>
</evidence>
<dbReference type="GO" id="GO:0016491">
    <property type="term" value="F:oxidoreductase activity"/>
    <property type="evidence" value="ECO:0007669"/>
    <property type="project" value="UniProtKB-KW"/>
</dbReference>
<keyword evidence="3" id="KW-0285">Flavoprotein</keyword>
<dbReference type="PROSITE" id="PS51387">
    <property type="entry name" value="FAD_PCMH"/>
    <property type="match status" value="1"/>
</dbReference>
<evidence type="ECO:0000256" key="1">
    <source>
        <dbReference type="ARBA" id="ARBA00001974"/>
    </source>
</evidence>
<evidence type="ECO:0000259" key="7">
    <source>
        <dbReference type="PROSITE" id="PS51387"/>
    </source>
</evidence>
<keyword evidence="9" id="KW-1185">Reference proteome</keyword>
<dbReference type="InterPro" id="IPR016169">
    <property type="entry name" value="FAD-bd_PCMH_sub2"/>
</dbReference>
<dbReference type="InterPro" id="IPR036318">
    <property type="entry name" value="FAD-bd_PCMH-like_sf"/>
</dbReference>
<dbReference type="InterPro" id="IPR050416">
    <property type="entry name" value="FAD-linked_Oxidoreductase"/>
</dbReference>
<proteinExistence type="inferred from homology"/>
<evidence type="ECO:0000256" key="4">
    <source>
        <dbReference type="ARBA" id="ARBA00022827"/>
    </source>
</evidence>
<sequence length="500" mass="53477">MRISSILSLAVTALPLTVANPLPADAQNSKTRNSINNIQGCLNAANVPIATTSSSDWSEDIRPYNARVQFTPALVVTATNASHVQAAVKCASQYGKKITARGGGHSYSSSGLGGEDGHVVVRLDEMFGVTLNGDNTATVQAGARLGHVATELFDQGGRAISHGSCPGVGASGHSIHGGFGFSSHLYGLATDWIMEATVVTADGTIVTASPTQNDDLFWAIRGAGSSFGIVTEFKFNTFAAPSVVTWYKIPFTLKKDKLIDALVALQTYAQGDMPAELNMRAVITPDSTAFDGLYFGTEAQTRSVLTKFLSPLGIDVGGATITQTDWIGQLEHYAGQELDQTGPQSATDTFYASSLMTKEVSRSGFQAFVNFYQNTAKSTNTGWFVLIDVHGGKNSKTAQVANTATAYAHRDKVLLWQFYDSSSGSAYPSSGYSFLGKWMSSVTNTMVKSGWGRYVNYADSQLSKADAQDQYYKDNLPRLKTIKAKYDAKSLFTYPQGVGS</sequence>
<dbReference type="SUPFAM" id="SSF56176">
    <property type="entry name" value="FAD-binding/transporter-associated domain-like"/>
    <property type="match status" value="1"/>
</dbReference>
<dbReference type="Gene3D" id="3.40.462.20">
    <property type="match status" value="1"/>
</dbReference>
<feature type="signal peptide" evidence="6">
    <location>
        <begin position="1"/>
        <end position="19"/>
    </location>
</feature>
<dbReference type="GeneID" id="73323868"/>
<feature type="domain" description="FAD-binding PCMH-type" evidence="7">
    <location>
        <begin position="68"/>
        <end position="240"/>
    </location>
</feature>
<gene>
    <name evidence="8" type="ORF">ColSpa_03066</name>
</gene>